<dbReference type="PANTHER" id="PTHR23355">
    <property type="entry name" value="RIBONUCLEASE"/>
    <property type="match status" value="1"/>
</dbReference>
<dbReference type="Pfam" id="PF17876">
    <property type="entry name" value="CSD2"/>
    <property type="match status" value="1"/>
</dbReference>
<dbReference type="CDD" id="cd04471">
    <property type="entry name" value="S1_RNase_R"/>
    <property type="match status" value="1"/>
</dbReference>
<dbReference type="PANTHER" id="PTHR23355:SF9">
    <property type="entry name" value="DIS3-LIKE EXONUCLEASE 2"/>
    <property type="match status" value="1"/>
</dbReference>
<dbReference type="InterPro" id="IPR013668">
    <property type="entry name" value="RNase_R_HTH_12"/>
</dbReference>
<dbReference type="SMART" id="SM00955">
    <property type="entry name" value="RNB"/>
    <property type="match status" value="1"/>
</dbReference>
<dbReference type="InterPro" id="IPR011129">
    <property type="entry name" value="CSD"/>
</dbReference>
<reference evidence="11 12" key="1">
    <citation type="submission" date="2020-06" db="EMBL/GenBank/DDBJ databases">
        <title>Frischella cerana isolated from Apis cerana gut homogenate.</title>
        <authorList>
            <person name="Wolter L.A."/>
            <person name="Suenami S."/>
            <person name="Miyazaki R."/>
        </authorList>
    </citation>
    <scope>NUCLEOTIDE SEQUENCE [LARGE SCALE GENOMIC DNA]</scope>
    <source>
        <strain evidence="11 12">Ac13</strain>
    </source>
</reference>
<evidence type="ECO:0000313" key="12">
    <source>
        <dbReference type="Proteomes" id="UP000651208"/>
    </source>
</evidence>
<evidence type="ECO:0000256" key="9">
    <source>
        <dbReference type="SAM" id="MobiDB-lite"/>
    </source>
</evidence>
<evidence type="ECO:0000256" key="8">
    <source>
        <dbReference type="HAMAP-Rule" id="MF_01895"/>
    </source>
</evidence>
<dbReference type="PROSITE" id="PS50126">
    <property type="entry name" value="S1"/>
    <property type="match status" value="1"/>
</dbReference>
<accession>A0ABR7QZE7</accession>
<evidence type="ECO:0000256" key="3">
    <source>
        <dbReference type="ARBA" id="ARBA00022490"/>
    </source>
</evidence>
<comment type="catalytic activity">
    <reaction evidence="1 8">
        <text>Exonucleolytic cleavage in the 3'- to 5'-direction to yield nucleoside 5'-phosphates.</text>
        <dbReference type="EC" id="3.1.13.1"/>
    </reaction>
</comment>
<dbReference type="InterPro" id="IPR012340">
    <property type="entry name" value="NA-bd_OB-fold"/>
</dbReference>
<dbReference type="NCBIfam" id="TIGR02063">
    <property type="entry name" value="RNase_R"/>
    <property type="match status" value="1"/>
</dbReference>
<dbReference type="Pfam" id="PF00575">
    <property type="entry name" value="S1"/>
    <property type="match status" value="1"/>
</dbReference>
<dbReference type="RefSeq" id="WP_187756032.1">
    <property type="nucleotide sequence ID" value="NZ_JABURY010000019.1"/>
</dbReference>
<dbReference type="InterPro" id="IPR050180">
    <property type="entry name" value="RNR_Ribonuclease"/>
</dbReference>
<keyword evidence="12" id="KW-1185">Reference proteome</keyword>
<dbReference type="InterPro" id="IPR013223">
    <property type="entry name" value="RNase_B_OB_dom"/>
</dbReference>
<dbReference type="Pfam" id="PF08461">
    <property type="entry name" value="WHD_RNase_R"/>
    <property type="match status" value="1"/>
</dbReference>
<evidence type="ECO:0000256" key="1">
    <source>
        <dbReference type="ARBA" id="ARBA00001849"/>
    </source>
</evidence>
<dbReference type="EMBL" id="JABURY010000019">
    <property type="protein sequence ID" value="MBC9131588.1"/>
    <property type="molecule type" value="Genomic_DNA"/>
</dbReference>
<evidence type="ECO:0000256" key="5">
    <source>
        <dbReference type="ARBA" id="ARBA00022801"/>
    </source>
</evidence>
<dbReference type="GO" id="GO:0008859">
    <property type="term" value="F:exoribonuclease II activity"/>
    <property type="evidence" value="ECO:0007669"/>
    <property type="project" value="UniProtKB-EC"/>
</dbReference>
<name>A0ABR7QZE7_9GAMM</name>
<dbReference type="NCBIfam" id="TIGR00358">
    <property type="entry name" value="3_prime_RNase"/>
    <property type="match status" value="1"/>
</dbReference>
<dbReference type="InterPro" id="IPR001900">
    <property type="entry name" value="RNase_II/R"/>
</dbReference>
<keyword evidence="6 8" id="KW-0269">Exonuclease</keyword>
<dbReference type="InterPro" id="IPR040476">
    <property type="entry name" value="CSD2"/>
</dbReference>
<dbReference type="InterPro" id="IPR011805">
    <property type="entry name" value="RNase_R"/>
</dbReference>
<comment type="function">
    <text evidence="8">3'-5' exoribonuclease that releases 5'-nucleoside monophosphates and is involved in maturation of structured RNAs.</text>
</comment>
<dbReference type="InterPro" id="IPR003029">
    <property type="entry name" value="S1_domain"/>
</dbReference>
<evidence type="ECO:0000256" key="4">
    <source>
        <dbReference type="ARBA" id="ARBA00022722"/>
    </source>
</evidence>
<proteinExistence type="inferred from homology"/>
<protein>
    <recommendedName>
        <fullName evidence="8">Ribonuclease R</fullName>
        <shortName evidence="8">RNase R</shortName>
        <ecNumber evidence="8">3.1.13.1</ecNumber>
    </recommendedName>
</protein>
<keyword evidence="7 8" id="KW-0694">RNA-binding</keyword>
<comment type="similarity">
    <text evidence="8">Belongs to the RNR ribonuclease family. RNase R subfamily.</text>
</comment>
<keyword evidence="5 8" id="KW-0378">Hydrolase</keyword>
<sequence length="783" mass="89501">MVIKDPFYDREAEKYQSPIASREHIINYLENIAKPANLENIAKAMGLLDEQQKEALHRRLRAMERDGQVIFTRRKCYALPEKLLMVKGLVLAHRDGYGFLRVEGQADDYFLSHQEMKKTLHGDVVLAQPIASQYKGKTEARIVRVLEFRSDQIVGRYFIEEGIGFVVPDDNRLNFDILIAEKPPKTVRMGTVVAVELLKRPQQRQKAIGKITEILGENMGTSLAIEIAIRNHDIPHVLPVEVEKAISKLSETVSAQAKKGRKDLTHLPLVTIDGEDARDFDDAVYCEKNRGGGYRLWVAIADVSYYVKPKTALDKEACNRGTSVYFPSRVVPMLPEVLSNGLCSLNPQVDRLCLVCEMTISLKGNLTSYQFYEAVMNSHARLTYTKVHKMLHGDQQLRDHYQPLVKHLENLHNLYQILDKKRNERGAIGFESAEPKFIFNADKRIERIEMAERNDAHKIIEECMILANVAAAKFVEHLQIPSLYRVHDKPDEDRLNNLRTTLNELGITLEGGLKPQPKDIAKLMALVAKRPDHDMLQTMILRSMKQAIYDPENRGHFGLALESYAHFTSPIRRYPDLLLHRTIKWILANQAHCDSKTGGYHYNMQEMLYFGEHCSMTERRADEAVRDVVDWLKCDFMQDHVGEVYDGVISSVTNFGFFVRLDDLFIDGLVHVSSLENDYYSFDAARSRLIGENTRFSYRLGDKVKVKVEAVNPEERKIDFSLVGSDNKPRRYGKTGKERGNKQQRSAPKLNLDKSIKKKRKRAGTSSVKAKKNTNSSAKKKTK</sequence>
<dbReference type="SMART" id="SM00316">
    <property type="entry name" value="S1"/>
    <property type="match status" value="1"/>
</dbReference>
<evidence type="ECO:0000256" key="2">
    <source>
        <dbReference type="ARBA" id="ARBA00004496"/>
    </source>
</evidence>
<feature type="domain" description="S1 motif" evidence="10">
    <location>
        <begin position="642"/>
        <end position="723"/>
    </location>
</feature>
<comment type="subcellular location">
    <subcellularLocation>
        <location evidence="2 8">Cytoplasm</location>
    </subcellularLocation>
</comment>
<dbReference type="InterPro" id="IPR022966">
    <property type="entry name" value="RNase_II/R_CS"/>
</dbReference>
<evidence type="ECO:0000256" key="7">
    <source>
        <dbReference type="ARBA" id="ARBA00022884"/>
    </source>
</evidence>
<dbReference type="Gene3D" id="2.40.50.140">
    <property type="entry name" value="Nucleic acid-binding proteins"/>
    <property type="match status" value="2"/>
</dbReference>
<keyword evidence="4 8" id="KW-0540">Nuclease</keyword>
<dbReference type="PROSITE" id="PS01175">
    <property type="entry name" value="RIBONUCLEASE_II"/>
    <property type="match status" value="1"/>
</dbReference>
<comment type="caution">
    <text evidence="11">The sequence shown here is derived from an EMBL/GenBank/DDBJ whole genome shotgun (WGS) entry which is preliminary data.</text>
</comment>
<dbReference type="HAMAP" id="MF_01895">
    <property type="entry name" value="RNase_R"/>
    <property type="match status" value="1"/>
</dbReference>
<gene>
    <name evidence="8 11" type="primary">rnr</name>
    <name evidence="11" type="ORF">FcAc13_09760</name>
</gene>
<keyword evidence="3 8" id="KW-0963">Cytoplasm</keyword>
<dbReference type="EC" id="3.1.13.1" evidence="8"/>
<dbReference type="NCBIfam" id="NF008648">
    <property type="entry name" value="PRK11642.1"/>
    <property type="match status" value="1"/>
</dbReference>
<organism evidence="11 12">
    <name type="scientific">Frischella japonica</name>
    <dbReference type="NCBI Taxonomy" id="2741544"/>
    <lineage>
        <taxon>Bacteria</taxon>
        <taxon>Pseudomonadati</taxon>
        <taxon>Pseudomonadota</taxon>
        <taxon>Gammaproteobacteria</taxon>
        <taxon>Orbales</taxon>
        <taxon>Orbaceae</taxon>
        <taxon>Frischella</taxon>
    </lineage>
</organism>
<dbReference type="Pfam" id="PF08206">
    <property type="entry name" value="OB_RNB"/>
    <property type="match status" value="1"/>
</dbReference>
<dbReference type="SMART" id="SM00357">
    <property type="entry name" value="CSP"/>
    <property type="match status" value="1"/>
</dbReference>
<feature type="region of interest" description="Disordered" evidence="9">
    <location>
        <begin position="722"/>
        <end position="783"/>
    </location>
</feature>
<dbReference type="Pfam" id="PF00773">
    <property type="entry name" value="RNB"/>
    <property type="match status" value="1"/>
</dbReference>
<evidence type="ECO:0000313" key="11">
    <source>
        <dbReference type="EMBL" id="MBC9131588.1"/>
    </source>
</evidence>
<dbReference type="SUPFAM" id="SSF50249">
    <property type="entry name" value="Nucleic acid-binding proteins"/>
    <property type="match status" value="4"/>
</dbReference>
<dbReference type="InterPro" id="IPR004476">
    <property type="entry name" value="RNase_II/RNase_R"/>
</dbReference>
<evidence type="ECO:0000256" key="6">
    <source>
        <dbReference type="ARBA" id="ARBA00022839"/>
    </source>
</evidence>
<dbReference type="Proteomes" id="UP000651208">
    <property type="component" value="Unassembled WGS sequence"/>
</dbReference>
<evidence type="ECO:0000259" key="10">
    <source>
        <dbReference type="PROSITE" id="PS50126"/>
    </source>
</evidence>